<feature type="compositionally biased region" description="Basic residues" evidence="1">
    <location>
        <begin position="188"/>
        <end position="201"/>
    </location>
</feature>
<dbReference type="AlphaFoldDB" id="A0A7Y6F520"/>
<sequence>MTTAVRTPPHHNTLTCYTDYQCRRPECVDRYNARNRERLQAQKAGTWTGLIDAEPVRQHILQLGAIGISPSDIAATADTSIQSVLEFIRPVRGRGRRHRTSPAMAARILAVGPDNVVRAVVDATATQRRLQALAALGWPMKRTALHAGLSTTNITGILTRSRVTAATEQAIADAYDQMRRQRPENHRVSRGQAKKTRRRAAAARWPKPSYWDQHPDGLGDPHFQPLYKVTPGELVAEDARWLLNGGVSLEHVAERLDKTTDYITQVLRQYPGGTA</sequence>
<comment type="caution">
    <text evidence="2">The sequence shown here is derived from an EMBL/GenBank/DDBJ whole genome shotgun (WGS) entry which is preliminary data.</text>
</comment>
<evidence type="ECO:0000313" key="3">
    <source>
        <dbReference type="Proteomes" id="UP000540128"/>
    </source>
</evidence>
<name>A0A7Y6F520_9ACTN</name>
<evidence type="ECO:0000313" key="2">
    <source>
        <dbReference type="EMBL" id="NUV32009.1"/>
    </source>
</evidence>
<feature type="region of interest" description="Disordered" evidence="1">
    <location>
        <begin position="180"/>
        <end position="216"/>
    </location>
</feature>
<evidence type="ECO:0000256" key="1">
    <source>
        <dbReference type="SAM" id="MobiDB-lite"/>
    </source>
</evidence>
<organism evidence="2 3">
    <name type="scientific">Streptomyces odorifer</name>
    <dbReference type="NCBI Taxonomy" id="53450"/>
    <lineage>
        <taxon>Bacteria</taxon>
        <taxon>Bacillati</taxon>
        <taxon>Actinomycetota</taxon>
        <taxon>Actinomycetes</taxon>
        <taxon>Kitasatosporales</taxon>
        <taxon>Streptomycetaceae</taxon>
        <taxon>Streptomyces</taxon>
        <taxon>Streptomyces albidoflavus group</taxon>
    </lineage>
</organism>
<accession>A0A7Y6F520</accession>
<dbReference type="EMBL" id="JAANNT010000035">
    <property type="protein sequence ID" value="NUV32009.1"/>
    <property type="molecule type" value="Genomic_DNA"/>
</dbReference>
<protein>
    <recommendedName>
        <fullName evidence="4">Helix-turn-helix DNA binding domain protein</fullName>
    </recommendedName>
</protein>
<gene>
    <name evidence="2" type="ORF">G6W59_27590</name>
</gene>
<keyword evidence="3" id="KW-1185">Reference proteome</keyword>
<dbReference type="Proteomes" id="UP000540128">
    <property type="component" value="Unassembled WGS sequence"/>
</dbReference>
<reference evidence="2 3" key="1">
    <citation type="submission" date="2020-03" db="EMBL/GenBank/DDBJ databases">
        <title>Complete genome sequence of sixteen Streptomyces strains facilitates identification of candidate genes involved in plant growth-promotion in grain legumes and cereals.</title>
        <authorList>
            <person name="Gopalakrishnan S."/>
            <person name="Thakur V."/>
            <person name="Saxena R."/>
            <person name="Vadlamudi S."/>
            <person name="Purohit S."/>
            <person name="Kumar V."/>
            <person name="Rathore A."/>
            <person name="Chitikineni A."/>
            <person name="Varshney R.K."/>
        </authorList>
    </citation>
    <scope>NUCLEOTIDE SEQUENCE [LARGE SCALE GENOMIC DNA]</scope>
    <source>
        <strain evidence="2 3">KAI-180</strain>
    </source>
</reference>
<proteinExistence type="predicted"/>
<dbReference type="RefSeq" id="WP_191835173.1">
    <property type="nucleotide sequence ID" value="NZ_JAANNT010000035.1"/>
</dbReference>
<evidence type="ECO:0008006" key="4">
    <source>
        <dbReference type="Google" id="ProtNLM"/>
    </source>
</evidence>